<dbReference type="PROSITE" id="PS51065">
    <property type="entry name" value="NHR"/>
    <property type="match status" value="1"/>
</dbReference>
<dbReference type="Gene3D" id="2.60.120.920">
    <property type="match status" value="1"/>
</dbReference>
<dbReference type="InterPro" id="IPR037962">
    <property type="entry name" value="Neuralized"/>
</dbReference>
<dbReference type="CDD" id="cd12887">
    <property type="entry name" value="SPRY_NHR_like"/>
    <property type="match status" value="1"/>
</dbReference>
<dbReference type="SMART" id="SM00588">
    <property type="entry name" value="NEUZ"/>
    <property type="match status" value="1"/>
</dbReference>
<dbReference type="Pfam" id="PF07177">
    <property type="entry name" value="Neuralized"/>
    <property type="match status" value="1"/>
</dbReference>
<evidence type="ECO:0000259" key="2">
    <source>
        <dbReference type="PROSITE" id="PS51065"/>
    </source>
</evidence>
<keyword evidence="4" id="KW-1185">Reference proteome</keyword>
<dbReference type="PANTHER" id="PTHR12429:SF8">
    <property type="entry name" value="NEURALIZED-LIKE PROTEIN 2"/>
    <property type="match status" value="1"/>
</dbReference>
<dbReference type="EnsemblMetazoa" id="CLYHEMT022292.2">
    <property type="protein sequence ID" value="CLYHEMP022292.2"/>
    <property type="gene ID" value="CLYHEMG022292"/>
</dbReference>
<dbReference type="GO" id="GO:0061630">
    <property type="term" value="F:ubiquitin protein ligase activity"/>
    <property type="evidence" value="ECO:0007669"/>
    <property type="project" value="TreeGrafter"/>
</dbReference>
<evidence type="ECO:0000313" key="3">
    <source>
        <dbReference type="EnsemblMetazoa" id="CLYHEMP022292.2"/>
    </source>
</evidence>
<reference evidence="3" key="1">
    <citation type="submission" date="2021-01" db="UniProtKB">
        <authorList>
            <consortium name="EnsemblMetazoa"/>
        </authorList>
    </citation>
    <scope>IDENTIFICATION</scope>
</reference>
<feature type="domain" description="NHR" evidence="2">
    <location>
        <begin position="1"/>
        <end position="203"/>
    </location>
</feature>
<dbReference type="Proteomes" id="UP000594262">
    <property type="component" value="Unplaced"/>
</dbReference>
<proteinExistence type="predicted"/>
<accession>A0A7M5XH80</accession>
<evidence type="ECO:0000313" key="4">
    <source>
        <dbReference type="Proteomes" id="UP000594262"/>
    </source>
</evidence>
<dbReference type="AlphaFoldDB" id="A0A7M5XH80"/>
<feature type="compositionally biased region" description="Polar residues" evidence="1">
    <location>
        <begin position="262"/>
        <end position="277"/>
    </location>
</feature>
<dbReference type="PANTHER" id="PTHR12429">
    <property type="entry name" value="NEURALIZED"/>
    <property type="match status" value="1"/>
</dbReference>
<dbReference type="InterPro" id="IPR006573">
    <property type="entry name" value="NHR_dom"/>
</dbReference>
<evidence type="ECO:0000256" key="1">
    <source>
        <dbReference type="SAM" id="MobiDB-lite"/>
    </source>
</evidence>
<organism evidence="3 4">
    <name type="scientific">Clytia hemisphaerica</name>
    <dbReference type="NCBI Taxonomy" id="252671"/>
    <lineage>
        <taxon>Eukaryota</taxon>
        <taxon>Metazoa</taxon>
        <taxon>Cnidaria</taxon>
        <taxon>Hydrozoa</taxon>
        <taxon>Hydroidolina</taxon>
        <taxon>Leptothecata</taxon>
        <taxon>Obeliida</taxon>
        <taxon>Clytiidae</taxon>
        <taxon>Clytia</taxon>
    </lineage>
</organism>
<dbReference type="InterPro" id="IPR043136">
    <property type="entry name" value="B30.2/SPRY_sf"/>
</dbReference>
<dbReference type="OrthoDB" id="10059069at2759"/>
<sequence length="277" mass="31349">MIRFHKEHGQNIRLSEDCTVASRTQSFANALVFSQRPLEESEVFMVEITEHERGWAGNLRCGITLHNPADIVIPQYLLPDLYQLGRSCVFSIKPCMLDPFSDMELSEKNEEDDFHCKYFDSITNCKTTHNVHPELLVNEDYIGVKPCDRGSRIGFFISPGRELFFIINGIQYGPCAGQIPINGPVYAALDLYGMTSQIKIVNCNVPSLLTSGMQAARVSFDRKCITEQNLPRDLKRDLLNTYKTPATQSTQTETASEENEQITEVQQDPHSTSVIFF</sequence>
<protein>
    <recommendedName>
        <fullName evidence="2">NHR domain-containing protein</fullName>
    </recommendedName>
</protein>
<feature type="region of interest" description="Disordered" evidence="1">
    <location>
        <begin position="242"/>
        <end position="277"/>
    </location>
</feature>
<name>A0A7M5XH80_9CNID</name>